<sequence>MVKALTITVLATFAASAYAATVSNPHYLCGCFQPDFDYGCCSELKGVFDGLNSCALPHTDAKLNAFSSCCKKIGGKETKCKTIYSSDP</sequence>
<accession>A0AAD5EI67</accession>
<dbReference type="RefSeq" id="XP_051449335.1">
    <property type="nucleotide sequence ID" value="XM_051585350.1"/>
</dbReference>
<comment type="caution">
    <text evidence="2">The sequence shown here is derived from an EMBL/GenBank/DDBJ whole genome shotgun (WGS) entry which is preliminary data.</text>
</comment>
<reference evidence="2" key="2">
    <citation type="journal article" date="2022" name="Proc. Natl. Acad. Sci. U.S.A.">
        <title>Diploid-dominant life cycles characterize the early evolution of Fungi.</title>
        <authorList>
            <person name="Amses K.R."/>
            <person name="Simmons D.R."/>
            <person name="Longcore J.E."/>
            <person name="Mondo S.J."/>
            <person name="Seto K."/>
            <person name="Jeronimo G.H."/>
            <person name="Bonds A.E."/>
            <person name="Quandt C.A."/>
            <person name="Davis W.J."/>
            <person name="Chang Y."/>
            <person name="Federici B.A."/>
            <person name="Kuo A."/>
            <person name="LaButti K."/>
            <person name="Pangilinan J."/>
            <person name="Andreopoulos W."/>
            <person name="Tritt A."/>
            <person name="Riley R."/>
            <person name="Hundley H."/>
            <person name="Johnson J."/>
            <person name="Lipzen A."/>
            <person name="Barry K."/>
            <person name="Lang B.F."/>
            <person name="Cuomo C.A."/>
            <person name="Buchler N.E."/>
            <person name="Grigoriev I.V."/>
            <person name="Spatafora J.W."/>
            <person name="Stajich J.E."/>
            <person name="James T.Y."/>
        </authorList>
    </citation>
    <scope>NUCLEOTIDE SEQUENCE</scope>
    <source>
        <strain evidence="2">AG</strain>
    </source>
</reference>
<feature type="chain" id="PRO_5041903866" evidence="1">
    <location>
        <begin position="20"/>
        <end position="88"/>
    </location>
</feature>
<keyword evidence="1" id="KW-0732">Signal</keyword>
<dbReference type="AlphaFoldDB" id="A0AAD5EI67"/>
<dbReference type="GeneID" id="75910698"/>
<proteinExistence type="predicted"/>
<name>A0AAD5EI67_UMBRA</name>
<gene>
    <name evidence="2" type="ORF">K450DRAFT_219338</name>
</gene>
<dbReference type="Proteomes" id="UP001206595">
    <property type="component" value="Unassembled WGS sequence"/>
</dbReference>
<evidence type="ECO:0000313" key="2">
    <source>
        <dbReference type="EMBL" id="KAI8584331.1"/>
    </source>
</evidence>
<organism evidence="2 3">
    <name type="scientific">Umbelopsis ramanniana AG</name>
    <dbReference type="NCBI Taxonomy" id="1314678"/>
    <lineage>
        <taxon>Eukaryota</taxon>
        <taxon>Fungi</taxon>
        <taxon>Fungi incertae sedis</taxon>
        <taxon>Mucoromycota</taxon>
        <taxon>Mucoromycotina</taxon>
        <taxon>Umbelopsidomycetes</taxon>
        <taxon>Umbelopsidales</taxon>
        <taxon>Umbelopsidaceae</taxon>
        <taxon>Umbelopsis</taxon>
    </lineage>
</organism>
<dbReference type="EMBL" id="MU620893">
    <property type="protein sequence ID" value="KAI8584331.1"/>
    <property type="molecule type" value="Genomic_DNA"/>
</dbReference>
<evidence type="ECO:0000256" key="1">
    <source>
        <dbReference type="SAM" id="SignalP"/>
    </source>
</evidence>
<reference evidence="2" key="1">
    <citation type="submission" date="2021-06" db="EMBL/GenBank/DDBJ databases">
        <authorList>
            <consortium name="DOE Joint Genome Institute"/>
            <person name="Mondo S.J."/>
            <person name="Amses K.R."/>
            <person name="Simmons D.R."/>
            <person name="Longcore J.E."/>
            <person name="Seto K."/>
            <person name="Alves G.H."/>
            <person name="Bonds A.E."/>
            <person name="Quandt C.A."/>
            <person name="Davis W.J."/>
            <person name="Chang Y."/>
            <person name="Letcher P.M."/>
            <person name="Powell M.J."/>
            <person name="Kuo A."/>
            <person name="Labutti K."/>
            <person name="Pangilinan J."/>
            <person name="Andreopoulos W."/>
            <person name="Tritt A."/>
            <person name="Riley R."/>
            <person name="Hundley H."/>
            <person name="Johnson J."/>
            <person name="Lipzen A."/>
            <person name="Barry K."/>
            <person name="Berbee M.L."/>
            <person name="Buchler N.E."/>
            <person name="Grigoriev I.V."/>
            <person name="Spatafora J.W."/>
            <person name="Stajich J.E."/>
            <person name="James T.Y."/>
        </authorList>
    </citation>
    <scope>NUCLEOTIDE SEQUENCE</scope>
    <source>
        <strain evidence="2">AG</strain>
    </source>
</reference>
<feature type="signal peptide" evidence="1">
    <location>
        <begin position="1"/>
        <end position="19"/>
    </location>
</feature>
<evidence type="ECO:0000313" key="3">
    <source>
        <dbReference type="Proteomes" id="UP001206595"/>
    </source>
</evidence>
<protein>
    <submittedName>
        <fullName evidence="2">Uncharacterized protein</fullName>
    </submittedName>
</protein>
<keyword evidence="3" id="KW-1185">Reference proteome</keyword>